<feature type="transmembrane region" description="Helical" evidence="1">
    <location>
        <begin position="189"/>
        <end position="211"/>
    </location>
</feature>
<keyword evidence="1" id="KW-0472">Membrane</keyword>
<accession>A0A2M7VJ78</accession>
<organism evidence="2 3">
    <name type="scientific">bacterium (Candidatus Gribaldobacteria) CG_4_10_14_0_2_um_filter_41_16</name>
    <dbReference type="NCBI Taxonomy" id="2014265"/>
    <lineage>
        <taxon>Bacteria</taxon>
        <taxon>Candidatus Gribaldobacteria</taxon>
    </lineage>
</organism>
<proteinExistence type="predicted"/>
<evidence type="ECO:0000256" key="1">
    <source>
        <dbReference type="SAM" id="Phobius"/>
    </source>
</evidence>
<dbReference type="Proteomes" id="UP000229364">
    <property type="component" value="Unassembled WGS sequence"/>
</dbReference>
<protein>
    <recommendedName>
        <fullName evidence="4">Helix-turn-helix domain-containing protein</fullName>
    </recommendedName>
</protein>
<evidence type="ECO:0000313" key="2">
    <source>
        <dbReference type="EMBL" id="PJA01874.1"/>
    </source>
</evidence>
<evidence type="ECO:0000313" key="3">
    <source>
        <dbReference type="Proteomes" id="UP000229364"/>
    </source>
</evidence>
<sequence>MTSQEIKTNNYISLTEAAEKYTNYSQEYLSLRARQGKLKAVKIGRNWLTKKDWVEEYLAVFNGHGEAITHSLSDTKSLTKIRTNGWRQKKSTTEKLKLFSLSELENYSGYSQEYLSLRARQGKLKAVKIGRNWLIAKEWIDEYKSQVNGNDNGLAIETVRNIWQNLASQPQKISQAVSYFSQLLKKQSAVLLAAAILIFCSAGLVFGFPYIDNLQEAVKKTTFENFDVILSQQAKNLHSWFKTLRSTQGDISYQLNVTGNDFVSFLGEQKFTLRIILQDEFQSLSRLANNFFQKEKQLVSTDLVDTISAAEDLENYIEEGIGGFYDKNYQAVNFLKQAPVIGKLFKQSFFVLRDVAGLEAMHRQRELRRIFKVSKLISDSWQIDIDFAEVKEGIVDEVHNQLSIFNDKNSAVGQALVFGEQEINKLFNQAAVNYLNGQEKLLMALMVWTEQLNAAGNAVITFIDGWQAGIENKAGDYWTTSQDNWQYNWRAVIAVVNQRGGKLANNLENFSANLLENAQQGMAWLMIGSFDNAEEFSLAFSAKIKFFANLTSQSLRATSQIAWDSAQISGNAIGDKIVEGIGNTASSLRSLTYSIYNRTSEGLAAGYKFITRPWRGKPTQQLAKTVSPSTQIISTTTLSTSSAQEMIAQLTPKEIISELIEAVAPSQVAVANT</sequence>
<reference evidence="3" key="1">
    <citation type="submission" date="2017-09" db="EMBL/GenBank/DDBJ databases">
        <title>Depth-based differentiation of microbial function through sediment-hosted aquifers and enrichment of novel symbionts in the deep terrestrial subsurface.</title>
        <authorList>
            <person name="Probst A.J."/>
            <person name="Ladd B."/>
            <person name="Jarett J.K."/>
            <person name="Geller-Mcgrath D.E."/>
            <person name="Sieber C.M.K."/>
            <person name="Emerson J.B."/>
            <person name="Anantharaman K."/>
            <person name="Thomas B.C."/>
            <person name="Malmstrom R."/>
            <person name="Stieglmeier M."/>
            <person name="Klingl A."/>
            <person name="Woyke T."/>
            <person name="Ryan C.M."/>
            <person name="Banfield J.F."/>
        </authorList>
    </citation>
    <scope>NUCLEOTIDE SEQUENCE [LARGE SCALE GENOMIC DNA]</scope>
</reference>
<evidence type="ECO:0008006" key="4">
    <source>
        <dbReference type="Google" id="ProtNLM"/>
    </source>
</evidence>
<comment type="caution">
    <text evidence="2">The sequence shown here is derived from an EMBL/GenBank/DDBJ whole genome shotgun (WGS) entry which is preliminary data.</text>
</comment>
<dbReference type="EMBL" id="PFPR01000009">
    <property type="protein sequence ID" value="PJA01874.1"/>
    <property type="molecule type" value="Genomic_DNA"/>
</dbReference>
<feature type="non-terminal residue" evidence="2">
    <location>
        <position position="673"/>
    </location>
</feature>
<name>A0A2M7VJ78_9BACT</name>
<gene>
    <name evidence="2" type="ORF">COX74_00480</name>
</gene>
<keyword evidence="1" id="KW-1133">Transmembrane helix</keyword>
<dbReference type="AlphaFoldDB" id="A0A2M7VJ78"/>
<keyword evidence="1" id="KW-0812">Transmembrane</keyword>